<accession>A0A444X089</accession>
<organism evidence="2 3">
    <name type="scientific">Arachis hypogaea</name>
    <name type="common">Peanut</name>
    <dbReference type="NCBI Taxonomy" id="3818"/>
    <lineage>
        <taxon>Eukaryota</taxon>
        <taxon>Viridiplantae</taxon>
        <taxon>Streptophyta</taxon>
        <taxon>Embryophyta</taxon>
        <taxon>Tracheophyta</taxon>
        <taxon>Spermatophyta</taxon>
        <taxon>Magnoliopsida</taxon>
        <taxon>eudicotyledons</taxon>
        <taxon>Gunneridae</taxon>
        <taxon>Pentapetalae</taxon>
        <taxon>rosids</taxon>
        <taxon>fabids</taxon>
        <taxon>Fabales</taxon>
        <taxon>Fabaceae</taxon>
        <taxon>Papilionoideae</taxon>
        <taxon>50 kb inversion clade</taxon>
        <taxon>dalbergioids sensu lato</taxon>
        <taxon>Dalbergieae</taxon>
        <taxon>Pterocarpus clade</taxon>
        <taxon>Arachis</taxon>
    </lineage>
</organism>
<reference evidence="2 3" key="1">
    <citation type="submission" date="2019-01" db="EMBL/GenBank/DDBJ databases">
        <title>Sequencing of cultivated peanut Arachis hypogaea provides insights into genome evolution and oil improvement.</title>
        <authorList>
            <person name="Chen X."/>
        </authorList>
    </citation>
    <scope>NUCLEOTIDE SEQUENCE [LARGE SCALE GENOMIC DNA]</scope>
    <source>
        <strain evidence="3">cv. Fuhuasheng</strain>
        <tissue evidence="2">Leaves</tissue>
    </source>
</reference>
<keyword evidence="1" id="KW-0472">Membrane</keyword>
<feature type="transmembrane region" description="Helical" evidence="1">
    <location>
        <begin position="218"/>
        <end position="238"/>
    </location>
</feature>
<evidence type="ECO:0000313" key="3">
    <source>
        <dbReference type="Proteomes" id="UP000289738"/>
    </source>
</evidence>
<dbReference type="PANTHER" id="PTHR37898:SF1">
    <property type="entry name" value="OS05G0540200 PROTEIN"/>
    <property type="match status" value="1"/>
</dbReference>
<proteinExistence type="predicted"/>
<keyword evidence="1" id="KW-0812">Transmembrane</keyword>
<sequence>MIEIVSFSNVLKIGPDRSVKPIQSQTDNINSPIKYKEITQTQPKNPSTVSLHHTTAARSGILPPAVALKVRHPSSSFPRAPTLQPLFAVTDRGCFLELGVRRLCLLSRASVAVCLLFTFAFFAVHRSRSLGVHRSSSHSRSSGSHVALIQTLRLTRALHLAVELLSFVVILFCLAIIEREAIEMASYLWRKYADYLYTKWEKTFLWDMVAPYRRPKSFTPLVTIYIAAFYTGVVGAAITEQLHKEKYWEEHPGRVVPLMEPKFYWGPWRIMRGDVPSPPPSQ</sequence>
<keyword evidence="3" id="KW-1185">Reference proteome</keyword>
<dbReference type="STRING" id="3818.A0A444X089"/>
<dbReference type="InterPro" id="IPR037759">
    <property type="entry name" value="At4g29660-like"/>
</dbReference>
<name>A0A444X089_ARAHY</name>
<feature type="transmembrane region" description="Helical" evidence="1">
    <location>
        <begin position="157"/>
        <end position="177"/>
    </location>
</feature>
<dbReference type="AlphaFoldDB" id="A0A444X089"/>
<feature type="transmembrane region" description="Helical" evidence="1">
    <location>
        <begin position="105"/>
        <end position="124"/>
    </location>
</feature>
<keyword evidence="1" id="KW-1133">Transmembrane helix</keyword>
<protein>
    <submittedName>
        <fullName evidence="2">Uncharacterized protein</fullName>
    </submittedName>
</protein>
<dbReference type="Proteomes" id="UP000289738">
    <property type="component" value="Chromosome B10"/>
</dbReference>
<evidence type="ECO:0000256" key="1">
    <source>
        <dbReference type="SAM" id="Phobius"/>
    </source>
</evidence>
<comment type="caution">
    <text evidence="2">The sequence shown here is derived from an EMBL/GenBank/DDBJ whole genome shotgun (WGS) entry which is preliminary data.</text>
</comment>
<dbReference type="EMBL" id="SDMP01000020">
    <property type="protein sequence ID" value="RYQ83124.1"/>
    <property type="molecule type" value="Genomic_DNA"/>
</dbReference>
<dbReference type="PANTHER" id="PTHR37898">
    <property type="entry name" value="OS05G0540200 PROTEIN"/>
    <property type="match status" value="1"/>
</dbReference>
<evidence type="ECO:0000313" key="2">
    <source>
        <dbReference type="EMBL" id="RYQ83124.1"/>
    </source>
</evidence>
<gene>
    <name evidence="2" type="ORF">Ahy_B10g101747</name>
</gene>